<feature type="transmembrane region" description="Helical" evidence="2">
    <location>
        <begin position="40"/>
        <end position="60"/>
    </location>
</feature>
<sequence>MRNRTGAALCALAPPTGFLIICLGAFFISSGSTFGCQRNLILAYLLLPLGFVILVSGIFWSTYRQASENKGLFSHVLRSHLVHGATALATVDRPDFYPPAYEESLDAEKQTCPAEGEALDIPPPLYTEMDLELEGENDAHPEAPPSYDESVVARAAAATPSQDAQGQSREC</sequence>
<dbReference type="PANTHER" id="PTHR35682">
    <property type="entry name" value="TRANSMEMBRANE PROTEIN 252"/>
    <property type="match status" value="1"/>
</dbReference>
<dbReference type="Proteomes" id="UP000550707">
    <property type="component" value="Unassembled WGS sequence"/>
</dbReference>
<keyword evidence="4" id="KW-1185">Reference proteome</keyword>
<keyword evidence="2" id="KW-1133">Transmembrane helix</keyword>
<dbReference type="AlphaFoldDB" id="A0A7J8EH55"/>
<evidence type="ECO:0000313" key="3">
    <source>
        <dbReference type="EMBL" id="KAF6434651.1"/>
    </source>
</evidence>
<feature type="transmembrane region" description="Helical" evidence="2">
    <location>
        <begin position="7"/>
        <end position="28"/>
    </location>
</feature>
<keyword evidence="2 3" id="KW-0812">Transmembrane</keyword>
<protein>
    <submittedName>
        <fullName evidence="3">Transmembrane protein 252</fullName>
    </submittedName>
</protein>
<accession>A0A7J8EH55</accession>
<organism evidence="3 4">
    <name type="scientific">Molossus molossus</name>
    <name type="common">Pallas' mastiff bat</name>
    <name type="synonym">Vespertilio molossus</name>
    <dbReference type="NCBI Taxonomy" id="27622"/>
    <lineage>
        <taxon>Eukaryota</taxon>
        <taxon>Metazoa</taxon>
        <taxon>Chordata</taxon>
        <taxon>Craniata</taxon>
        <taxon>Vertebrata</taxon>
        <taxon>Euteleostomi</taxon>
        <taxon>Mammalia</taxon>
        <taxon>Eutheria</taxon>
        <taxon>Laurasiatheria</taxon>
        <taxon>Chiroptera</taxon>
        <taxon>Yangochiroptera</taxon>
        <taxon>Molossidae</taxon>
        <taxon>Molossus</taxon>
    </lineage>
</organism>
<gene>
    <name evidence="3" type="ORF">HJG59_018400</name>
</gene>
<evidence type="ECO:0000313" key="4">
    <source>
        <dbReference type="Proteomes" id="UP000550707"/>
    </source>
</evidence>
<evidence type="ECO:0000256" key="2">
    <source>
        <dbReference type="SAM" id="Phobius"/>
    </source>
</evidence>
<feature type="region of interest" description="Disordered" evidence="1">
    <location>
        <begin position="132"/>
        <end position="171"/>
    </location>
</feature>
<dbReference type="FunCoup" id="A0A7J8EH55">
    <property type="interactions" value="46"/>
</dbReference>
<dbReference type="InterPro" id="IPR031363">
    <property type="entry name" value="TMEM252"/>
</dbReference>
<feature type="compositionally biased region" description="Polar residues" evidence="1">
    <location>
        <begin position="159"/>
        <end position="171"/>
    </location>
</feature>
<dbReference type="Pfam" id="PF15664">
    <property type="entry name" value="TMEM252"/>
    <property type="match status" value="1"/>
</dbReference>
<dbReference type="InParanoid" id="A0A7J8EH55"/>
<name>A0A7J8EH55_MOLMO</name>
<dbReference type="EMBL" id="JACASF010000014">
    <property type="protein sequence ID" value="KAF6434651.1"/>
    <property type="molecule type" value="Genomic_DNA"/>
</dbReference>
<dbReference type="OrthoDB" id="9896070at2759"/>
<reference evidence="3 4" key="1">
    <citation type="journal article" date="2020" name="Nature">
        <title>Six reference-quality genomes reveal evolution of bat adaptations.</title>
        <authorList>
            <person name="Jebb D."/>
            <person name="Huang Z."/>
            <person name="Pippel M."/>
            <person name="Hughes G.M."/>
            <person name="Lavrichenko K."/>
            <person name="Devanna P."/>
            <person name="Winkler S."/>
            <person name="Jermiin L.S."/>
            <person name="Skirmuntt E.C."/>
            <person name="Katzourakis A."/>
            <person name="Burkitt-Gray L."/>
            <person name="Ray D.A."/>
            <person name="Sullivan K.A.M."/>
            <person name="Roscito J.G."/>
            <person name="Kirilenko B.M."/>
            <person name="Davalos L.M."/>
            <person name="Corthals A.P."/>
            <person name="Power M.L."/>
            <person name="Jones G."/>
            <person name="Ransome R.D."/>
            <person name="Dechmann D.K.N."/>
            <person name="Locatelli A.G."/>
            <person name="Puechmaille S.J."/>
            <person name="Fedrigo O."/>
            <person name="Jarvis E.D."/>
            <person name="Hiller M."/>
            <person name="Vernes S.C."/>
            <person name="Myers E.W."/>
            <person name="Teeling E.C."/>
        </authorList>
    </citation>
    <scope>NUCLEOTIDE SEQUENCE [LARGE SCALE GENOMIC DNA]</scope>
    <source>
        <strain evidence="3">MMolMol1</strain>
        <tissue evidence="3">Muscle</tissue>
    </source>
</reference>
<evidence type="ECO:0000256" key="1">
    <source>
        <dbReference type="SAM" id="MobiDB-lite"/>
    </source>
</evidence>
<dbReference type="PANTHER" id="PTHR35682:SF1">
    <property type="entry name" value="TRANSMEMBRANE PROTEIN 252"/>
    <property type="match status" value="1"/>
</dbReference>
<proteinExistence type="predicted"/>
<comment type="caution">
    <text evidence="3">The sequence shown here is derived from an EMBL/GenBank/DDBJ whole genome shotgun (WGS) entry which is preliminary data.</text>
</comment>
<keyword evidence="2" id="KW-0472">Membrane</keyword>